<reference evidence="1" key="1">
    <citation type="submission" date="2020-05" db="EMBL/GenBank/DDBJ databases">
        <authorList>
            <person name="Chiriac C."/>
            <person name="Salcher M."/>
            <person name="Ghai R."/>
            <person name="Kavagutti S V."/>
        </authorList>
    </citation>
    <scope>NUCLEOTIDE SEQUENCE</scope>
</reference>
<accession>A0A6J5QZF6</accession>
<sequence>MTTHSDKAEPLTAEELEAFMLDPGDAWECTNRATDDWLRSIAATITQAQAERDAARELVTVPGQWRCAKCKFVVHKMVLCASTGNVGVKTDTKTEPCPNGCGPLWPVTWKDDAFECGERLVQQHDEIQALKARAEKAEANARTPGTVEVCPRCNVDAREVIKGSECVGKYLSAGITDDNCPIRSAASKEPKP</sequence>
<organism evidence="1">
    <name type="scientific">uncultured Caudovirales phage</name>
    <dbReference type="NCBI Taxonomy" id="2100421"/>
    <lineage>
        <taxon>Viruses</taxon>
        <taxon>Duplodnaviria</taxon>
        <taxon>Heunggongvirae</taxon>
        <taxon>Uroviricota</taxon>
        <taxon>Caudoviricetes</taxon>
        <taxon>Peduoviridae</taxon>
        <taxon>Maltschvirus</taxon>
        <taxon>Maltschvirus maltsch</taxon>
    </lineage>
</organism>
<gene>
    <name evidence="1" type="ORF">UFOVP1169_38</name>
</gene>
<proteinExistence type="predicted"/>
<name>A0A6J5QZF6_9CAUD</name>
<protein>
    <submittedName>
        <fullName evidence="1">Uncharacterized protein</fullName>
    </submittedName>
</protein>
<dbReference type="EMBL" id="LR797114">
    <property type="protein sequence ID" value="CAB4187987.1"/>
    <property type="molecule type" value="Genomic_DNA"/>
</dbReference>
<evidence type="ECO:0000313" key="1">
    <source>
        <dbReference type="EMBL" id="CAB4187987.1"/>
    </source>
</evidence>